<keyword evidence="3 8" id="KW-0812">Transmembrane</keyword>
<dbReference type="PANTHER" id="PTHR32178:SF6">
    <property type="entry name" value="IG-LIKE DOMAIN-CONTAINING PROTEIN"/>
    <property type="match status" value="1"/>
</dbReference>
<dbReference type="PROSITE" id="PS50835">
    <property type="entry name" value="IG_LIKE"/>
    <property type="match status" value="2"/>
</dbReference>
<keyword evidence="4" id="KW-0732">Signal</keyword>
<gene>
    <name evidence="10" type="ORF">HHI36_001315</name>
</gene>
<comment type="subcellular location">
    <subcellularLocation>
        <location evidence="1">Membrane</location>
        <topology evidence="1">Single-pass type I membrane protein</topology>
    </subcellularLocation>
</comment>
<keyword evidence="6 8" id="KW-0472">Membrane</keyword>
<dbReference type="InterPro" id="IPR007110">
    <property type="entry name" value="Ig-like_dom"/>
</dbReference>
<dbReference type="AlphaFoldDB" id="A0ABD2P7I0"/>
<comment type="similarity">
    <text evidence="2">Belongs to the FAM187 family.</text>
</comment>
<evidence type="ECO:0000256" key="4">
    <source>
        <dbReference type="ARBA" id="ARBA00022729"/>
    </source>
</evidence>
<evidence type="ECO:0000313" key="11">
    <source>
        <dbReference type="Proteomes" id="UP001516400"/>
    </source>
</evidence>
<dbReference type="Gene3D" id="2.60.40.10">
    <property type="entry name" value="Immunoglobulins"/>
    <property type="match status" value="1"/>
</dbReference>
<proteinExistence type="inferred from homology"/>
<dbReference type="InterPro" id="IPR003599">
    <property type="entry name" value="Ig_sub"/>
</dbReference>
<keyword evidence="11" id="KW-1185">Reference proteome</keyword>
<dbReference type="EMBL" id="JABFTP020000185">
    <property type="protein sequence ID" value="KAL3286825.1"/>
    <property type="molecule type" value="Genomic_DNA"/>
</dbReference>
<dbReference type="SMART" id="SM00409">
    <property type="entry name" value="IG"/>
    <property type="match status" value="2"/>
</dbReference>
<keyword evidence="7" id="KW-0325">Glycoprotein</keyword>
<evidence type="ECO:0000256" key="2">
    <source>
        <dbReference type="ARBA" id="ARBA00008727"/>
    </source>
</evidence>
<dbReference type="InterPro" id="IPR036179">
    <property type="entry name" value="Ig-like_dom_sf"/>
</dbReference>
<feature type="domain" description="Ig-like" evidence="9">
    <location>
        <begin position="81"/>
        <end position="173"/>
    </location>
</feature>
<evidence type="ECO:0000256" key="5">
    <source>
        <dbReference type="ARBA" id="ARBA00022989"/>
    </source>
</evidence>
<dbReference type="PANTHER" id="PTHR32178">
    <property type="entry name" value="FAM187"/>
    <property type="match status" value="1"/>
</dbReference>
<comment type="caution">
    <text evidence="10">The sequence shown here is derived from an EMBL/GenBank/DDBJ whole genome shotgun (WGS) entry which is preliminary data.</text>
</comment>
<dbReference type="SUPFAM" id="SSF48726">
    <property type="entry name" value="Immunoglobulin"/>
    <property type="match status" value="2"/>
</dbReference>
<evidence type="ECO:0000256" key="7">
    <source>
        <dbReference type="ARBA" id="ARBA00023180"/>
    </source>
</evidence>
<evidence type="ECO:0000256" key="1">
    <source>
        <dbReference type="ARBA" id="ARBA00004479"/>
    </source>
</evidence>
<evidence type="ECO:0000256" key="3">
    <source>
        <dbReference type="ARBA" id="ARBA00022692"/>
    </source>
</evidence>
<sequence length="468" mass="53304">MLSCVFDISSGGWKDVLEDIKQRAKEKFRKRYGSQGTENFLGHDLSEYPGTTEYFRNLNKEKWSSYYECLAAQENNLGHHQSVTPVAIAALEGGSVKLECRICLSPDNMNAIHSVEWHSAVVDFTSLEPIEFDEHILVSPSDKSLMMYNLRLEQSGQYMCSLGQALTAPYFLTVVKSFESNINEVHPGKARHGPYPREDLIIPRHSIRLSSDWGSWSLCSECGKVGKKHRYGFCNVLYHSEIIQVSKRATKSITEKDLELLQLFQEGIPCSSHILPDGIKKLPEVKNRKDEIMIAFCQEKCTEDKVFEVRNEFGNVLEQANNSAGVYSMLQGLPSAEPHIEKLLEYRRAESDVALVCPGNLNSDASIQWQIGDKVVIPELIAKESEGRIFVGLTDRIHIKKAKVSDTNIYSCWQRKELAGIVRLVVEKKIKLNFNHHIMMLAMIIILFTFLWVFTKAFFGRKYARIKD</sequence>
<accession>A0ABD2P7I0</accession>
<organism evidence="10 11">
    <name type="scientific">Cryptolaemus montrouzieri</name>
    <dbReference type="NCBI Taxonomy" id="559131"/>
    <lineage>
        <taxon>Eukaryota</taxon>
        <taxon>Metazoa</taxon>
        <taxon>Ecdysozoa</taxon>
        <taxon>Arthropoda</taxon>
        <taxon>Hexapoda</taxon>
        <taxon>Insecta</taxon>
        <taxon>Pterygota</taxon>
        <taxon>Neoptera</taxon>
        <taxon>Endopterygota</taxon>
        <taxon>Coleoptera</taxon>
        <taxon>Polyphaga</taxon>
        <taxon>Cucujiformia</taxon>
        <taxon>Coccinelloidea</taxon>
        <taxon>Coccinellidae</taxon>
        <taxon>Scymninae</taxon>
        <taxon>Scymnini</taxon>
        <taxon>Cryptolaemus</taxon>
    </lineage>
</organism>
<evidence type="ECO:0000256" key="8">
    <source>
        <dbReference type="SAM" id="Phobius"/>
    </source>
</evidence>
<feature type="domain" description="Ig-like" evidence="9">
    <location>
        <begin position="338"/>
        <end position="412"/>
    </location>
</feature>
<dbReference type="GO" id="GO:0016020">
    <property type="term" value="C:membrane"/>
    <property type="evidence" value="ECO:0007669"/>
    <property type="project" value="UniProtKB-SubCell"/>
</dbReference>
<protein>
    <recommendedName>
        <fullName evidence="9">Ig-like domain-containing protein</fullName>
    </recommendedName>
</protein>
<evidence type="ECO:0000313" key="10">
    <source>
        <dbReference type="EMBL" id="KAL3286825.1"/>
    </source>
</evidence>
<name>A0ABD2P7I0_9CUCU</name>
<dbReference type="InterPro" id="IPR013783">
    <property type="entry name" value="Ig-like_fold"/>
</dbReference>
<evidence type="ECO:0000259" key="9">
    <source>
        <dbReference type="PROSITE" id="PS50835"/>
    </source>
</evidence>
<reference evidence="10 11" key="1">
    <citation type="journal article" date="2021" name="BMC Biol.">
        <title>Horizontally acquired antibacterial genes associated with adaptive radiation of ladybird beetles.</title>
        <authorList>
            <person name="Li H.S."/>
            <person name="Tang X.F."/>
            <person name="Huang Y.H."/>
            <person name="Xu Z.Y."/>
            <person name="Chen M.L."/>
            <person name="Du X.Y."/>
            <person name="Qiu B.Y."/>
            <person name="Chen P.T."/>
            <person name="Zhang W."/>
            <person name="Slipinski A."/>
            <person name="Escalona H.E."/>
            <person name="Waterhouse R.M."/>
            <person name="Zwick A."/>
            <person name="Pang H."/>
        </authorList>
    </citation>
    <scope>NUCLEOTIDE SEQUENCE [LARGE SCALE GENOMIC DNA]</scope>
    <source>
        <strain evidence="10">SYSU2018</strain>
    </source>
</reference>
<feature type="transmembrane region" description="Helical" evidence="8">
    <location>
        <begin position="438"/>
        <end position="459"/>
    </location>
</feature>
<keyword evidence="5 8" id="KW-1133">Transmembrane helix</keyword>
<dbReference type="InterPro" id="IPR039311">
    <property type="entry name" value="FAM187A/B"/>
</dbReference>
<dbReference type="Proteomes" id="UP001516400">
    <property type="component" value="Unassembled WGS sequence"/>
</dbReference>
<evidence type="ECO:0000256" key="6">
    <source>
        <dbReference type="ARBA" id="ARBA00023136"/>
    </source>
</evidence>